<feature type="region of interest" description="Disordered" evidence="1">
    <location>
        <begin position="459"/>
        <end position="479"/>
    </location>
</feature>
<dbReference type="GO" id="GO:0030246">
    <property type="term" value="F:carbohydrate binding"/>
    <property type="evidence" value="ECO:0007669"/>
    <property type="project" value="InterPro"/>
</dbReference>
<dbReference type="InterPro" id="IPR012939">
    <property type="entry name" value="Glyco_hydro_92"/>
</dbReference>
<gene>
    <name evidence="4" type="ORF">B7463_g1655</name>
</gene>
<dbReference type="GO" id="GO:0005634">
    <property type="term" value="C:nucleus"/>
    <property type="evidence" value="ECO:0007669"/>
    <property type="project" value="TreeGrafter"/>
</dbReference>
<evidence type="ECO:0008006" key="6">
    <source>
        <dbReference type="Google" id="ProtNLM"/>
    </source>
</evidence>
<proteinExistence type="predicted"/>
<dbReference type="InterPro" id="IPR041371">
    <property type="entry name" value="GH92_N"/>
</dbReference>
<dbReference type="PANTHER" id="PTHR12143:SF38">
    <property type="entry name" value="ALPHA-1,2-MANNOSIDASE FAMILY PROTEIN (AFU_ORTHOLOGUE AFUA_5G10520)"/>
    <property type="match status" value="1"/>
</dbReference>
<dbReference type="FunFam" id="1.20.1050.60:FF:000002">
    <property type="entry name" value="Glycosyl hydrolase family 92"/>
    <property type="match status" value="1"/>
</dbReference>
<dbReference type="GO" id="GO:0005975">
    <property type="term" value="P:carbohydrate metabolic process"/>
    <property type="evidence" value="ECO:0007669"/>
    <property type="project" value="InterPro"/>
</dbReference>
<evidence type="ECO:0000313" key="5">
    <source>
        <dbReference type="Proteomes" id="UP000258309"/>
    </source>
</evidence>
<protein>
    <recommendedName>
        <fullName evidence="6">Glycosyl hydrolase family 92 domain-containing protein</fullName>
    </recommendedName>
</protein>
<feature type="domain" description="Glycosyl hydrolase family 92 N-terminal" evidence="3">
    <location>
        <begin position="50"/>
        <end position="288"/>
    </location>
</feature>
<comment type="caution">
    <text evidence="4">The sequence shown here is derived from an EMBL/GenBank/DDBJ whole genome shotgun (WGS) entry which is preliminary data.</text>
</comment>
<dbReference type="NCBIfam" id="TIGR01180">
    <property type="entry name" value="aman2_put"/>
    <property type="match status" value="1"/>
</dbReference>
<dbReference type="FunFam" id="3.30.2080.10:FF:000001">
    <property type="entry name" value="Alpha-1,2-mannosidase subfamily"/>
    <property type="match status" value="1"/>
</dbReference>
<dbReference type="GO" id="GO:0005829">
    <property type="term" value="C:cytosol"/>
    <property type="evidence" value="ECO:0007669"/>
    <property type="project" value="TreeGrafter"/>
</dbReference>
<dbReference type="SUPFAM" id="SSF48208">
    <property type="entry name" value="Six-hairpin glycosidases"/>
    <property type="match status" value="1"/>
</dbReference>
<dbReference type="GO" id="GO:0006516">
    <property type="term" value="P:glycoprotein catabolic process"/>
    <property type="evidence" value="ECO:0007669"/>
    <property type="project" value="TreeGrafter"/>
</dbReference>
<reference evidence="4 5" key="1">
    <citation type="submission" date="2018-05" db="EMBL/GenBank/DDBJ databases">
        <title>Draft genome sequence of Scytalidium lignicola DSM 105466, a ubiquitous saprotrophic fungus.</title>
        <authorList>
            <person name="Buettner E."/>
            <person name="Gebauer A.M."/>
            <person name="Hofrichter M."/>
            <person name="Liers C."/>
            <person name="Kellner H."/>
        </authorList>
    </citation>
    <scope>NUCLEOTIDE SEQUENCE [LARGE SCALE GENOMIC DNA]</scope>
    <source>
        <strain evidence="4 5">DSM 105466</strain>
    </source>
</reference>
<feature type="non-terminal residue" evidence="4">
    <location>
        <position position="1"/>
    </location>
</feature>
<dbReference type="STRING" id="5539.A0A3E2HN28"/>
<keyword evidence="5" id="KW-1185">Reference proteome</keyword>
<dbReference type="InterPro" id="IPR008928">
    <property type="entry name" value="6-hairpin_glycosidase_sf"/>
</dbReference>
<dbReference type="Gene3D" id="1.20.1610.10">
    <property type="entry name" value="alpha-1,2-mannosidases domains"/>
    <property type="match status" value="1"/>
</dbReference>
<accession>A0A3E2HN28</accession>
<evidence type="ECO:0000259" key="2">
    <source>
        <dbReference type="Pfam" id="PF07971"/>
    </source>
</evidence>
<dbReference type="GO" id="GO:0000224">
    <property type="term" value="F:peptide-N4-(N-acetyl-beta-glucosaminyl)asparagine amidase activity"/>
    <property type="evidence" value="ECO:0007669"/>
    <property type="project" value="TreeGrafter"/>
</dbReference>
<dbReference type="AlphaFoldDB" id="A0A3E2HN28"/>
<dbReference type="OMA" id="YTSLYFM"/>
<dbReference type="PANTHER" id="PTHR12143">
    <property type="entry name" value="PEPTIDE N-GLYCANASE PNGASE -RELATED"/>
    <property type="match status" value="1"/>
</dbReference>
<dbReference type="Gene3D" id="2.70.98.10">
    <property type="match status" value="1"/>
</dbReference>
<feature type="non-terminal residue" evidence="4">
    <location>
        <position position="867"/>
    </location>
</feature>
<feature type="domain" description="Glycosyl hydrolase family 92" evidence="2">
    <location>
        <begin position="294"/>
        <end position="769"/>
    </location>
</feature>
<dbReference type="FunFam" id="2.70.98.10:FF:000028">
    <property type="entry name" value="Alpha-1,2-mannosidase family protein (AFU_orthologue AFUA_5G10520)"/>
    <property type="match status" value="1"/>
</dbReference>
<feature type="compositionally biased region" description="Pro residues" evidence="1">
    <location>
        <begin position="460"/>
        <end position="471"/>
    </location>
</feature>
<dbReference type="OrthoDB" id="449263at2759"/>
<sequence>MTLSEIVRGLFQSQLYLSMGGLNLTPHVGSLLTFLALGVNGQQSSDRSSYVDTFNGASNGGNDFPGVSRPFGMVKLGPDVLLGGTDSYSGYLPFPQGTFSGFTMMHESGTGGAPKYGTVSQLPITGTVTNPLSSLTNGRKVPDTGSVGYYHITTVDNIVLELAATSHAGMYQYTFPKSEVPNIVVDISHVLPSFRGQGLGQGYAGGEFTLADDGHYEGYGIYNNGWNRSPNWNIYFCGHFNVTPALANTYINNTVVASGSATSTNSNTPIGGLFTFNTTAVSSRVGISWISTEKACANVADEIPEGTLLDTVVQATKDAWNTEVFNKVTITSTNATNLQLLYTSLYFMNLLPTNQTGENPGWNSPEPYYSDIFTLWDLFRCSTSLFQVLQPVAYEEYIRSLIDIWRHDGYMPDARSSNYNGRTQGGSNADNVLADAYVKGVRGLVNWEDGYAAMVKDAEVPPPNTVPPDPMAPDSSTKEGRGALPDWLAYGFITPTFSRAASLAVEYAYNDFALYQVSKGLGKEEDAARYLNRSRNWRNHWNPDVESIGYSGFVVPRNLSSFLDTDPLNDSGYWGDPYYEANAWDYSFADIHDMKKLIEWMGGVEKFMQRLDATFTIGANPGNPNGIIFDATNEPTFNVPFLYNFINRQDRSVLQSRTIAKGDYHTGQAGLPGNSDAGAMQTWLLWNMIGLYPVTSQTTFLIHSPWFESLVIDLGNGKELHITSTGGDGNGDINFYVQSLKVNSVNWTKNWLTWDDVFANGGTLEFVLGPEPVQWATGELPPSPGTETETCNPDNCLRNLSDSRYSSSASEFCTAYLTKTVTKPTAIPTYLGNCHTEPTRVSSACTCLLTSIIPGPIIVPAAAAPTS</sequence>
<organism evidence="4 5">
    <name type="scientific">Scytalidium lignicola</name>
    <name type="common">Hyphomycete</name>
    <dbReference type="NCBI Taxonomy" id="5539"/>
    <lineage>
        <taxon>Eukaryota</taxon>
        <taxon>Fungi</taxon>
        <taxon>Dikarya</taxon>
        <taxon>Ascomycota</taxon>
        <taxon>Pezizomycotina</taxon>
        <taxon>Leotiomycetes</taxon>
        <taxon>Leotiomycetes incertae sedis</taxon>
        <taxon>Scytalidium</taxon>
    </lineage>
</organism>
<dbReference type="EMBL" id="NCSJ02000017">
    <property type="protein sequence ID" value="RFU34683.1"/>
    <property type="molecule type" value="Genomic_DNA"/>
</dbReference>
<dbReference type="Pfam" id="PF17678">
    <property type="entry name" value="Glyco_hydro_92N"/>
    <property type="match status" value="1"/>
</dbReference>
<evidence type="ECO:0000313" key="4">
    <source>
        <dbReference type="EMBL" id="RFU34683.1"/>
    </source>
</evidence>
<dbReference type="InterPro" id="IPR014718">
    <property type="entry name" value="GH-type_carb-bd"/>
</dbReference>
<evidence type="ECO:0000256" key="1">
    <source>
        <dbReference type="SAM" id="MobiDB-lite"/>
    </source>
</evidence>
<dbReference type="InterPro" id="IPR050883">
    <property type="entry name" value="PNGase"/>
</dbReference>
<dbReference type="Gene3D" id="3.30.2080.10">
    <property type="entry name" value="GH92 mannosidase domain"/>
    <property type="match status" value="1"/>
</dbReference>
<dbReference type="Pfam" id="PF07971">
    <property type="entry name" value="Glyco_hydro_92"/>
    <property type="match status" value="1"/>
</dbReference>
<dbReference type="Proteomes" id="UP000258309">
    <property type="component" value="Unassembled WGS sequence"/>
</dbReference>
<name>A0A3E2HN28_SCYLI</name>
<dbReference type="Gene3D" id="1.20.1050.60">
    <property type="entry name" value="alpha-1,2-mannosidase"/>
    <property type="match status" value="1"/>
</dbReference>
<dbReference type="InterPro" id="IPR005887">
    <property type="entry name" value="GH92_a_mannosidase_put"/>
</dbReference>
<evidence type="ECO:0000259" key="3">
    <source>
        <dbReference type="Pfam" id="PF17678"/>
    </source>
</evidence>